<dbReference type="Gene3D" id="2.40.50.230">
    <property type="entry name" value="Gp5 N-terminal domain"/>
    <property type="match status" value="1"/>
</dbReference>
<proteinExistence type="predicted"/>
<name>A0ABN1VJY9_9ACTN</name>
<dbReference type="RefSeq" id="WP_344437499.1">
    <property type="nucleotide sequence ID" value="NZ_BAAALF010000001.1"/>
</dbReference>
<dbReference type="SUPFAM" id="SSF69279">
    <property type="entry name" value="Phage tail proteins"/>
    <property type="match status" value="1"/>
</dbReference>
<comment type="caution">
    <text evidence="2">The sequence shown here is derived from an EMBL/GenBank/DDBJ whole genome shotgun (WGS) entry which is preliminary data.</text>
</comment>
<keyword evidence="3" id="KW-1185">Reference proteome</keyword>
<dbReference type="EMBL" id="BAAALF010000001">
    <property type="protein sequence ID" value="GAA1214601.1"/>
    <property type="molecule type" value="Genomic_DNA"/>
</dbReference>
<organism evidence="2 3">
    <name type="scientific">Kitasatospora nipponensis</name>
    <dbReference type="NCBI Taxonomy" id="258049"/>
    <lineage>
        <taxon>Bacteria</taxon>
        <taxon>Bacillati</taxon>
        <taxon>Actinomycetota</taxon>
        <taxon>Actinomycetes</taxon>
        <taxon>Kitasatosporales</taxon>
        <taxon>Streptomycetaceae</taxon>
        <taxon>Kitasatospora</taxon>
    </lineage>
</organism>
<gene>
    <name evidence="2" type="ORF">GCM10009665_00420</name>
</gene>
<dbReference type="InterPro" id="IPR037026">
    <property type="entry name" value="Vgr_OB-fold_dom_sf"/>
</dbReference>
<evidence type="ECO:0000313" key="3">
    <source>
        <dbReference type="Proteomes" id="UP001500037"/>
    </source>
</evidence>
<evidence type="ECO:0000259" key="1">
    <source>
        <dbReference type="Pfam" id="PF04717"/>
    </source>
</evidence>
<dbReference type="SUPFAM" id="SSF69255">
    <property type="entry name" value="gp5 N-terminal domain-like"/>
    <property type="match status" value="1"/>
</dbReference>
<protein>
    <submittedName>
        <fullName evidence="2">VgrG-related protein</fullName>
    </submittedName>
</protein>
<accession>A0ABN1VJY9</accession>
<sequence>MTVGTNTTAFVIGTPHPLPPPWDEVPVDLHVEEGAGLPAVAQLRFPDPDRALLAATGIGIGTAVTIRVRPGEEPTAPALFSGEVVALEAEFDGQGSFTTVRALDLSHRLRRGRHIAGFPGRKASEIAADLAGRAGIPLGRIDETATVYPLRTQPNVSDWEFLGALAEENDREAGVADGRFFFRSPEPAASAPGPSTAAAQSPYVIEMGENVLSIRSSVTSVNQVGAVRVRGWDVQQKKGLLSERTVRAGAGPLLGLDSPKVVAPFPAAHLLVTDVPYRTDAEVQAVSAALAAQLAAAVAELEITVLGNPRLRIGTPISLIGAGAPFDGKYTVTASRHSDRPGLGYETWVTVSGRQDRTSHGLAAGACAPARSARVPGVAIGVVTDIQAPEECAGQGWVRLSFPWLSEAAGQEPGYVSDWVRTVQLGGAGGGGVFSPEVHDEVLVAFEQGLLERPVVIGGLYNGVDAPTPDDSLELVDKSTGKLNRRSFASRGGHRIELLDAAAGPAGVRLRTHEDRLSIHLDQQETVITVHSDGKVTVTAAEEVTVSGKGITLDAGAGALTLTGESVTVSGSSGISLDGGPECTIKGGLVKIN</sequence>
<dbReference type="InterPro" id="IPR006531">
    <property type="entry name" value="Gp5/Vgr_OB"/>
</dbReference>
<evidence type="ECO:0000313" key="2">
    <source>
        <dbReference type="EMBL" id="GAA1214601.1"/>
    </source>
</evidence>
<dbReference type="NCBIfam" id="NF033848">
    <property type="entry name" value="VgrG_rel"/>
    <property type="match status" value="1"/>
</dbReference>
<feature type="domain" description="Gp5/Type VI secretion system Vgr protein OB-fold" evidence="1">
    <location>
        <begin position="380"/>
        <end position="461"/>
    </location>
</feature>
<dbReference type="InterPro" id="IPR047702">
    <property type="entry name" value="VgrG-rel"/>
</dbReference>
<reference evidence="2 3" key="1">
    <citation type="journal article" date="2019" name="Int. J. Syst. Evol. Microbiol.">
        <title>The Global Catalogue of Microorganisms (GCM) 10K type strain sequencing project: providing services to taxonomists for standard genome sequencing and annotation.</title>
        <authorList>
            <consortium name="The Broad Institute Genomics Platform"/>
            <consortium name="The Broad Institute Genome Sequencing Center for Infectious Disease"/>
            <person name="Wu L."/>
            <person name="Ma J."/>
        </authorList>
    </citation>
    <scope>NUCLEOTIDE SEQUENCE [LARGE SCALE GENOMIC DNA]</scope>
    <source>
        <strain evidence="2 3">JCM 13004</strain>
    </source>
</reference>
<dbReference type="Proteomes" id="UP001500037">
    <property type="component" value="Unassembled WGS sequence"/>
</dbReference>
<dbReference type="Pfam" id="PF04717">
    <property type="entry name" value="Phage_base_V"/>
    <property type="match status" value="1"/>
</dbReference>